<dbReference type="PANTHER" id="PTHR43217">
    <property type="entry name" value="SUCCINATE SEMIALDEHYDE DEHYDROGENASE [NAD(P)+] SAD"/>
    <property type="match status" value="1"/>
</dbReference>
<dbReference type="InterPro" id="IPR016161">
    <property type="entry name" value="Ald_DH/histidinol_DH"/>
</dbReference>
<evidence type="ECO:0000256" key="1">
    <source>
        <dbReference type="ARBA" id="ARBA00023002"/>
    </source>
</evidence>
<dbReference type="Gene3D" id="3.40.309.10">
    <property type="entry name" value="Aldehyde Dehydrogenase, Chain A, domain 2"/>
    <property type="match status" value="1"/>
</dbReference>
<dbReference type="InterPro" id="IPR016163">
    <property type="entry name" value="Ald_DH_C"/>
</dbReference>
<feature type="domain" description="Aldehyde dehydrogenase" evidence="3">
    <location>
        <begin position="84"/>
        <end position="338"/>
    </location>
</feature>
<proteinExistence type="predicted"/>
<dbReference type="InterPro" id="IPR047110">
    <property type="entry name" value="GABD/Sad-like"/>
</dbReference>
<sequence length="429" mass="46863">MNVSHIGASHYRHPSPRESGDRYDVARQCQDIIDLMLRRQDELVGALTGIATHDSATDELHRSIRALAGVRWEFAGNRPDPLDLLGVFLPSNNVLYSYTLLCVIPSLYTRHVAIRPSSRVSGVIETVHEILSPAVRGHDTSRVALTRESQRDFVRSCAEGDGVVFTGRYENGLDIAGRVSARTKLLLFGSGPNPFVVGPEAAVTTVVDDLLRSRLYNSGQDCLCPDAVFVHRDRVSEVVTQLTERLAEVPMSDRRDPAARVVPLVYDDAAQGTAEYLDLHRDQVRFGGTVDLATNTVTPTVLLTELHPQLRPPEFFSPVFQICVYDDVAQIHEWANTPAELARGMYLSVYGEPALRSATVGTSIVTRDCTTFDIEDGNRPFGGFGVQASSVHERGRLIPRPLLVSAEFGAARRGRVLAAAGAALAGEPA</sequence>
<protein>
    <recommendedName>
        <fullName evidence="3">Aldehyde dehydrogenase domain-containing protein</fullName>
    </recommendedName>
</protein>
<evidence type="ECO:0000259" key="3">
    <source>
        <dbReference type="Pfam" id="PF00171"/>
    </source>
</evidence>
<accession>A0ABM7LKA4</accession>
<reference evidence="4 5" key="1">
    <citation type="submission" date="2020-08" db="EMBL/GenBank/DDBJ databases">
        <title>Whole genome shotgun sequence of Actinoplanes ianthinogenes NBRC 13996.</title>
        <authorList>
            <person name="Komaki H."/>
            <person name="Tamura T."/>
        </authorList>
    </citation>
    <scope>NUCLEOTIDE SEQUENCE [LARGE SCALE GENOMIC DNA]</scope>
    <source>
        <strain evidence="4 5">NBRC 13996</strain>
    </source>
</reference>
<organism evidence="4 5">
    <name type="scientific">Actinoplanes ianthinogenes</name>
    <dbReference type="NCBI Taxonomy" id="122358"/>
    <lineage>
        <taxon>Bacteria</taxon>
        <taxon>Bacillati</taxon>
        <taxon>Actinomycetota</taxon>
        <taxon>Actinomycetes</taxon>
        <taxon>Micromonosporales</taxon>
        <taxon>Micromonosporaceae</taxon>
        <taxon>Actinoplanes</taxon>
    </lineage>
</organism>
<dbReference type="Gene3D" id="3.40.605.10">
    <property type="entry name" value="Aldehyde Dehydrogenase, Chain A, domain 1"/>
    <property type="match status" value="1"/>
</dbReference>
<dbReference type="EMBL" id="AP023356">
    <property type="protein sequence ID" value="BCJ39691.1"/>
    <property type="molecule type" value="Genomic_DNA"/>
</dbReference>
<dbReference type="InterPro" id="IPR015590">
    <property type="entry name" value="Aldehyde_DH_dom"/>
</dbReference>
<dbReference type="SUPFAM" id="SSF53720">
    <property type="entry name" value="ALDH-like"/>
    <property type="match status" value="1"/>
</dbReference>
<dbReference type="InterPro" id="IPR016160">
    <property type="entry name" value="Ald_DH_CS_CYS"/>
</dbReference>
<keyword evidence="1" id="KW-0560">Oxidoreductase</keyword>
<feature type="region of interest" description="Disordered" evidence="2">
    <location>
        <begin position="1"/>
        <end position="22"/>
    </location>
</feature>
<evidence type="ECO:0000313" key="5">
    <source>
        <dbReference type="Proteomes" id="UP000676967"/>
    </source>
</evidence>
<dbReference type="Pfam" id="PF00171">
    <property type="entry name" value="Aldedh"/>
    <property type="match status" value="1"/>
</dbReference>
<keyword evidence="5" id="KW-1185">Reference proteome</keyword>
<gene>
    <name evidence="4" type="ORF">Aiant_03480</name>
</gene>
<evidence type="ECO:0000256" key="2">
    <source>
        <dbReference type="SAM" id="MobiDB-lite"/>
    </source>
</evidence>
<dbReference type="PROSITE" id="PS00070">
    <property type="entry name" value="ALDEHYDE_DEHYDR_CYS"/>
    <property type="match status" value="1"/>
</dbReference>
<dbReference type="PANTHER" id="PTHR43217:SF1">
    <property type="entry name" value="SUCCINATE SEMIALDEHYDE DEHYDROGENASE [NAD(P)+] SAD"/>
    <property type="match status" value="1"/>
</dbReference>
<name>A0ABM7LKA4_9ACTN</name>
<dbReference type="Proteomes" id="UP000676967">
    <property type="component" value="Chromosome"/>
</dbReference>
<evidence type="ECO:0000313" key="4">
    <source>
        <dbReference type="EMBL" id="BCJ39691.1"/>
    </source>
</evidence>
<dbReference type="InterPro" id="IPR016162">
    <property type="entry name" value="Ald_DH_N"/>
</dbReference>